<feature type="binding site" evidence="7">
    <location>
        <position position="155"/>
    </location>
    <ligand>
        <name>a divalent metal cation</name>
        <dbReference type="ChEBI" id="CHEBI:60240"/>
        <label>2</label>
    </ligand>
</feature>
<gene>
    <name evidence="8" type="ORF">F3N42_08590</name>
</gene>
<dbReference type="PIRSF" id="PIRSF005902">
    <property type="entry name" value="DNase_TatD"/>
    <property type="match status" value="1"/>
</dbReference>
<reference evidence="8 9" key="1">
    <citation type="submission" date="2019-09" db="EMBL/GenBank/DDBJ databases">
        <title>Wenzhouxiangella sp. Genome sequencing and assembly.</title>
        <authorList>
            <person name="Zhang R."/>
        </authorList>
    </citation>
    <scope>NUCLEOTIDE SEQUENCE [LARGE SCALE GENOMIC DNA]</scope>
    <source>
        <strain evidence="8 9">W260</strain>
    </source>
</reference>
<evidence type="ECO:0000256" key="2">
    <source>
        <dbReference type="ARBA" id="ARBA00022722"/>
    </source>
</evidence>
<evidence type="ECO:0000313" key="8">
    <source>
        <dbReference type="EMBL" id="KAA9131369.1"/>
    </source>
</evidence>
<keyword evidence="3 7" id="KW-0479">Metal-binding</keyword>
<keyword evidence="5" id="KW-0269">Exonuclease</keyword>
<organism evidence="8 9">
    <name type="scientific">Marinihelvus fidelis</name>
    <dbReference type="NCBI Taxonomy" id="2613842"/>
    <lineage>
        <taxon>Bacteria</taxon>
        <taxon>Pseudomonadati</taxon>
        <taxon>Pseudomonadota</taxon>
        <taxon>Gammaproteobacteria</taxon>
        <taxon>Chromatiales</taxon>
        <taxon>Wenzhouxiangellaceae</taxon>
        <taxon>Marinihelvus</taxon>
    </lineage>
</organism>
<dbReference type="PANTHER" id="PTHR10060:SF15">
    <property type="entry name" value="DEOXYRIBONUCLEASE TATDN1"/>
    <property type="match status" value="1"/>
</dbReference>
<evidence type="ECO:0000256" key="1">
    <source>
        <dbReference type="ARBA" id="ARBA00022490"/>
    </source>
</evidence>
<dbReference type="AlphaFoldDB" id="A0A5N0TDJ4"/>
<dbReference type="SUPFAM" id="SSF51556">
    <property type="entry name" value="Metallo-dependent hydrolases"/>
    <property type="match status" value="1"/>
</dbReference>
<dbReference type="Pfam" id="PF01026">
    <property type="entry name" value="TatD_DNase"/>
    <property type="match status" value="1"/>
</dbReference>
<feature type="binding site" evidence="7">
    <location>
        <position position="206"/>
    </location>
    <ligand>
        <name>a divalent metal cation</name>
        <dbReference type="ChEBI" id="CHEBI:60240"/>
        <label>1</label>
    </ligand>
</feature>
<evidence type="ECO:0000256" key="3">
    <source>
        <dbReference type="ARBA" id="ARBA00022723"/>
    </source>
</evidence>
<evidence type="ECO:0000313" key="9">
    <source>
        <dbReference type="Proteomes" id="UP000325372"/>
    </source>
</evidence>
<dbReference type="PROSITE" id="PS01090">
    <property type="entry name" value="TATD_2"/>
    <property type="match status" value="1"/>
</dbReference>
<keyword evidence="4 8" id="KW-0378">Hydrolase</keyword>
<evidence type="ECO:0000256" key="5">
    <source>
        <dbReference type="ARBA" id="ARBA00022839"/>
    </source>
</evidence>
<dbReference type="CDD" id="cd01310">
    <property type="entry name" value="TatD_DNAse"/>
    <property type="match status" value="1"/>
</dbReference>
<keyword evidence="2" id="KW-0540">Nuclease</keyword>
<dbReference type="PANTHER" id="PTHR10060">
    <property type="entry name" value="TATD FAMILY DEOXYRIBONUCLEASE"/>
    <property type="match status" value="1"/>
</dbReference>
<keyword evidence="9" id="KW-1185">Reference proteome</keyword>
<dbReference type="EMBL" id="VYXP01000005">
    <property type="protein sequence ID" value="KAA9131369.1"/>
    <property type="molecule type" value="Genomic_DNA"/>
</dbReference>
<dbReference type="Proteomes" id="UP000325372">
    <property type="component" value="Unassembled WGS sequence"/>
</dbReference>
<dbReference type="InterPro" id="IPR001130">
    <property type="entry name" value="TatD-like"/>
</dbReference>
<evidence type="ECO:0000256" key="4">
    <source>
        <dbReference type="ARBA" id="ARBA00022801"/>
    </source>
</evidence>
<keyword evidence="6" id="KW-0460">Magnesium</keyword>
<evidence type="ECO:0000256" key="7">
    <source>
        <dbReference type="PIRSR" id="PIRSR005902-1"/>
    </source>
</evidence>
<protein>
    <submittedName>
        <fullName evidence="8">Hydrolase TatD</fullName>
    </submittedName>
</protein>
<feature type="binding site" evidence="7">
    <location>
        <position position="94"/>
    </location>
    <ligand>
        <name>a divalent metal cation</name>
        <dbReference type="ChEBI" id="CHEBI:60240"/>
        <label>1</label>
    </ligand>
</feature>
<dbReference type="InterPro" id="IPR032466">
    <property type="entry name" value="Metal_Hydrolase"/>
</dbReference>
<proteinExistence type="predicted"/>
<dbReference type="InterPro" id="IPR050891">
    <property type="entry name" value="TatD-type_Hydrolase"/>
</dbReference>
<accession>A0A5N0TDJ4</accession>
<dbReference type="FunFam" id="3.20.20.140:FF:000018">
    <property type="entry name" value="3'-5' ssDNA/RNA exonuclease TatD"/>
    <property type="match status" value="1"/>
</dbReference>
<dbReference type="RefSeq" id="WP_150864019.1">
    <property type="nucleotide sequence ID" value="NZ_VYXP01000005.1"/>
</dbReference>
<evidence type="ECO:0000256" key="6">
    <source>
        <dbReference type="ARBA" id="ARBA00022842"/>
    </source>
</evidence>
<sequence length="268" mass="29598">MELIDIGCNLTHDSFDADRNAVIEAARDAGVVQMVLTGASLDGSKKALALARARPGEHFATAGMHPHHASDWTTDVATRMAELATAPEVVAVGEAGLDYFRNFSPREDQLRAFEAQLALGAETGKPLFLHLRDAHEDFHAVLSEWRDRLSDVVVHCFTGSRKELHAYLALDCHIGITGWICDERRGTHMKAYLHEIPADRLMIETDAPYLKPRNLRPKIKSHRNEPKVLPWILGTLAAVRGEHPADLAATTTANARRFFRLPVAGSFG</sequence>
<dbReference type="InterPro" id="IPR018228">
    <property type="entry name" value="DNase_TatD-rel_CS"/>
</dbReference>
<comment type="caution">
    <text evidence="8">The sequence shown here is derived from an EMBL/GenBank/DDBJ whole genome shotgun (WGS) entry which is preliminary data.</text>
</comment>
<dbReference type="GO" id="GO:0046872">
    <property type="term" value="F:metal ion binding"/>
    <property type="evidence" value="ECO:0007669"/>
    <property type="project" value="UniProtKB-KW"/>
</dbReference>
<keyword evidence="1" id="KW-0963">Cytoplasm</keyword>
<feature type="binding site" evidence="7">
    <location>
        <position position="130"/>
    </location>
    <ligand>
        <name>a divalent metal cation</name>
        <dbReference type="ChEBI" id="CHEBI:60240"/>
        <label>2</label>
    </ligand>
</feature>
<dbReference type="Gene3D" id="3.20.20.140">
    <property type="entry name" value="Metal-dependent hydrolases"/>
    <property type="match status" value="1"/>
</dbReference>
<name>A0A5N0TDJ4_9GAMM</name>
<dbReference type="GO" id="GO:0004527">
    <property type="term" value="F:exonuclease activity"/>
    <property type="evidence" value="ECO:0007669"/>
    <property type="project" value="UniProtKB-KW"/>
</dbReference>